<dbReference type="Pfam" id="PF19086">
    <property type="entry name" value="Terpene_syn_C_2"/>
    <property type="match status" value="1"/>
</dbReference>
<dbReference type="Proteomes" id="UP000016936">
    <property type="component" value="Unassembled WGS sequence"/>
</dbReference>
<dbReference type="eggNOG" id="ENOG502SS6W">
    <property type="taxonomic scope" value="Eukaryota"/>
</dbReference>
<proteinExistence type="inferred from homology"/>
<protein>
    <recommendedName>
        <fullName evidence="4">Terpene synthase</fullName>
        <ecNumber evidence="4">4.2.3.-</ecNumber>
    </recommendedName>
</protein>
<dbReference type="SUPFAM" id="SSF48576">
    <property type="entry name" value="Terpenoid synthases"/>
    <property type="match status" value="1"/>
</dbReference>
<dbReference type="OrthoDB" id="6486656at2759"/>
<evidence type="ECO:0000256" key="3">
    <source>
        <dbReference type="ARBA" id="ARBA00022842"/>
    </source>
</evidence>
<evidence type="ECO:0000256" key="2">
    <source>
        <dbReference type="ARBA" id="ARBA00006333"/>
    </source>
</evidence>
<dbReference type="AlphaFoldDB" id="M2UZ75"/>
<reference evidence="6" key="2">
    <citation type="journal article" date="2013" name="PLoS Genet.">
        <title>Comparative genome structure, secondary metabolite, and effector coding capacity across Cochliobolus pathogens.</title>
        <authorList>
            <person name="Condon B.J."/>
            <person name="Leng Y."/>
            <person name="Wu D."/>
            <person name="Bushley K.E."/>
            <person name="Ohm R.A."/>
            <person name="Otillar R."/>
            <person name="Martin J."/>
            <person name="Schackwitz W."/>
            <person name="Grimwood J."/>
            <person name="MohdZainudin N."/>
            <person name="Xue C."/>
            <person name="Wang R."/>
            <person name="Manning V.A."/>
            <person name="Dhillon B."/>
            <person name="Tu Z.J."/>
            <person name="Steffenson B.J."/>
            <person name="Salamov A."/>
            <person name="Sun H."/>
            <person name="Lowry S."/>
            <person name="LaButti K."/>
            <person name="Han J."/>
            <person name="Copeland A."/>
            <person name="Lindquist E."/>
            <person name="Barry K."/>
            <person name="Schmutz J."/>
            <person name="Baker S.E."/>
            <person name="Ciuffetti L.M."/>
            <person name="Grigoriev I.V."/>
            <person name="Zhong S."/>
            <person name="Turgeon B.G."/>
        </authorList>
    </citation>
    <scope>NUCLEOTIDE SEQUENCE [LARGE SCALE GENOMIC DNA]</scope>
    <source>
        <strain evidence="6">C5 / ATCC 48332 / race O</strain>
    </source>
</reference>
<evidence type="ECO:0000256" key="4">
    <source>
        <dbReference type="RuleBase" id="RU366034"/>
    </source>
</evidence>
<keyword evidence="6" id="KW-1185">Reference proteome</keyword>
<dbReference type="PANTHER" id="PTHR35201">
    <property type="entry name" value="TERPENE SYNTHASE"/>
    <property type="match status" value="1"/>
</dbReference>
<organism evidence="5 6">
    <name type="scientific">Cochliobolus heterostrophus (strain C5 / ATCC 48332 / race O)</name>
    <name type="common">Southern corn leaf blight fungus</name>
    <name type="synonym">Bipolaris maydis</name>
    <dbReference type="NCBI Taxonomy" id="701091"/>
    <lineage>
        <taxon>Eukaryota</taxon>
        <taxon>Fungi</taxon>
        <taxon>Dikarya</taxon>
        <taxon>Ascomycota</taxon>
        <taxon>Pezizomycotina</taxon>
        <taxon>Dothideomycetes</taxon>
        <taxon>Pleosporomycetidae</taxon>
        <taxon>Pleosporales</taxon>
        <taxon>Pleosporineae</taxon>
        <taxon>Pleosporaceae</taxon>
        <taxon>Bipolaris</taxon>
    </lineage>
</organism>
<keyword evidence="3 4" id="KW-0460">Magnesium</keyword>
<accession>M2UZ75</accession>
<evidence type="ECO:0000256" key="1">
    <source>
        <dbReference type="ARBA" id="ARBA00001946"/>
    </source>
</evidence>
<comment type="similarity">
    <text evidence="2 4">Belongs to the terpene synthase family.</text>
</comment>
<dbReference type="PANTHER" id="PTHR35201:SF4">
    <property type="entry name" value="BETA-PINACENE SYNTHASE-RELATED"/>
    <property type="match status" value="1"/>
</dbReference>
<keyword evidence="4" id="KW-0456">Lyase</keyword>
<dbReference type="GO" id="GO:0046872">
    <property type="term" value="F:metal ion binding"/>
    <property type="evidence" value="ECO:0007669"/>
    <property type="project" value="UniProtKB-KW"/>
</dbReference>
<dbReference type="EC" id="4.2.3.-" evidence="4"/>
<gene>
    <name evidence="5" type="ORF">COCHEDRAFT_1212826</name>
</gene>
<keyword evidence="4" id="KW-0479">Metal-binding</keyword>
<dbReference type="InterPro" id="IPR008949">
    <property type="entry name" value="Isoprenoid_synthase_dom_sf"/>
</dbReference>
<dbReference type="GO" id="GO:0010333">
    <property type="term" value="F:terpene synthase activity"/>
    <property type="evidence" value="ECO:0007669"/>
    <property type="project" value="InterPro"/>
</dbReference>
<sequence>MEIESLDWIKSSKSMSEKKMEKFVRYGVMTLIAWAYRRSDADHFRLVSDLMHFFWVIDDLTDNRSLLENESQVANLKRILSDPSYKSSDDGVLENMYILEPPPNTRDLFVRHFIGYLDSVVEETQDRETGRLCNRSEHSNLRRRNLGMVPLMDFVCIQFHLSDDMIDYEVIQRMTITTTDLIGIANDIYSYNIEQFGGQKSVTCNFVDVVLRERGRGVQEAMDAMGKMYRDLFFSLINDCINLPTFKDTEQDRVLKE</sequence>
<dbReference type="EMBL" id="KB445574">
    <property type="protein sequence ID" value="EMD93037.1"/>
    <property type="molecule type" value="Genomic_DNA"/>
</dbReference>
<dbReference type="OMA" id="SAYIDAC"/>
<dbReference type="HOGENOM" id="CLU_042538_2_1_1"/>
<comment type="cofactor">
    <cofactor evidence="1 4">
        <name>Mg(2+)</name>
        <dbReference type="ChEBI" id="CHEBI:18420"/>
    </cofactor>
</comment>
<dbReference type="Gene3D" id="1.10.600.10">
    <property type="entry name" value="Farnesyl Diphosphate Synthase"/>
    <property type="match status" value="1"/>
</dbReference>
<evidence type="ECO:0000313" key="6">
    <source>
        <dbReference type="Proteomes" id="UP000016936"/>
    </source>
</evidence>
<dbReference type="InterPro" id="IPR034686">
    <property type="entry name" value="Terpene_cyclase-like_2"/>
</dbReference>
<reference evidence="5 6" key="1">
    <citation type="journal article" date="2012" name="PLoS Pathog.">
        <title>Diverse lifestyles and strategies of plant pathogenesis encoded in the genomes of eighteen Dothideomycetes fungi.</title>
        <authorList>
            <person name="Ohm R.A."/>
            <person name="Feau N."/>
            <person name="Henrissat B."/>
            <person name="Schoch C.L."/>
            <person name="Horwitz B.A."/>
            <person name="Barry K.W."/>
            <person name="Condon B.J."/>
            <person name="Copeland A.C."/>
            <person name="Dhillon B."/>
            <person name="Glaser F."/>
            <person name="Hesse C.N."/>
            <person name="Kosti I."/>
            <person name="LaButti K."/>
            <person name="Lindquist E.A."/>
            <person name="Lucas S."/>
            <person name="Salamov A.A."/>
            <person name="Bradshaw R.E."/>
            <person name="Ciuffetti L."/>
            <person name="Hamelin R.C."/>
            <person name="Kema G.H.J."/>
            <person name="Lawrence C."/>
            <person name="Scott J.A."/>
            <person name="Spatafora J.W."/>
            <person name="Turgeon B.G."/>
            <person name="de Wit P.J.G.M."/>
            <person name="Zhong S."/>
            <person name="Goodwin S.B."/>
            <person name="Grigoriev I.V."/>
        </authorList>
    </citation>
    <scope>NUCLEOTIDE SEQUENCE [LARGE SCALE GENOMIC DNA]</scope>
    <source>
        <strain evidence="6">C5 / ATCC 48332 / race O</strain>
    </source>
</reference>
<name>M2UZ75_COCH5</name>
<dbReference type="GO" id="GO:0008299">
    <property type="term" value="P:isoprenoid biosynthetic process"/>
    <property type="evidence" value="ECO:0007669"/>
    <property type="project" value="UniProtKB-ARBA"/>
</dbReference>
<evidence type="ECO:0000313" key="5">
    <source>
        <dbReference type="EMBL" id="EMD93037.1"/>
    </source>
</evidence>